<feature type="compositionally biased region" description="Polar residues" evidence="3">
    <location>
        <begin position="657"/>
        <end position="669"/>
    </location>
</feature>
<dbReference type="InterPro" id="IPR000387">
    <property type="entry name" value="Tyr_Pase_dom"/>
</dbReference>
<gene>
    <name evidence="7" type="ORF">K402DRAFT_412345</name>
</gene>
<comment type="similarity">
    <text evidence="1">Belongs to the protein-tyrosine phosphatase family. Non-receptor class subfamily.</text>
</comment>
<accession>A0A6G1H1A2</accession>
<dbReference type="PROSITE" id="PS50055">
    <property type="entry name" value="TYR_PHOSPHATASE_PTP"/>
    <property type="match status" value="1"/>
</dbReference>
<evidence type="ECO:0000259" key="6">
    <source>
        <dbReference type="PROSITE" id="PS50206"/>
    </source>
</evidence>
<feature type="compositionally biased region" description="Polar residues" evidence="3">
    <location>
        <begin position="22"/>
        <end position="46"/>
    </location>
</feature>
<feature type="compositionally biased region" description="Low complexity" evidence="3">
    <location>
        <begin position="1"/>
        <end position="10"/>
    </location>
</feature>
<feature type="region of interest" description="Disordered" evidence="3">
    <location>
        <begin position="151"/>
        <end position="268"/>
    </location>
</feature>
<dbReference type="Gene3D" id="3.40.250.10">
    <property type="entry name" value="Rhodanese-like domain"/>
    <property type="match status" value="1"/>
</dbReference>
<evidence type="ECO:0000256" key="1">
    <source>
        <dbReference type="ARBA" id="ARBA00009649"/>
    </source>
</evidence>
<feature type="domain" description="Rhodanese" evidence="6">
    <location>
        <begin position="283"/>
        <end position="399"/>
    </location>
</feature>
<dbReference type="PROSITE" id="PS00383">
    <property type="entry name" value="TYR_PHOSPHATASE_1"/>
    <property type="match status" value="1"/>
</dbReference>
<feature type="domain" description="Tyrosine-protein phosphatase" evidence="4">
    <location>
        <begin position="537"/>
        <end position="873"/>
    </location>
</feature>
<dbReference type="PROSITE" id="PS50056">
    <property type="entry name" value="TYR_PHOSPHATASE_2"/>
    <property type="match status" value="1"/>
</dbReference>
<organism evidence="7 8">
    <name type="scientific">Aulographum hederae CBS 113979</name>
    <dbReference type="NCBI Taxonomy" id="1176131"/>
    <lineage>
        <taxon>Eukaryota</taxon>
        <taxon>Fungi</taxon>
        <taxon>Dikarya</taxon>
        <taxon>Ascomycota</taxon>
        <taxon>Pezizomycotina</taxon>
        <taxon>Dothideomycetes</taxon>
        <taxon>Pleosporomycetidae</taxon>
        <taxon>Aulographales</taxon>
        <taxon>Aulographaceae</taxon>
    </lineage>
</organism>
<dbReference type="EMBL" id="ML977154">
    <property type="protein sequence ID" value="KAF1986996.1"/>
    <property type="molecule type" value="Genomic_DNA"/>
</dbReference>
<dbReference type="SMART" id="SM00194">
    <property type="entry name" value="PTPc"/>
    <property type="match status" value="1"/>
</dbReference>
<dbReference type="Proteomes" id="UP000800041">
    <property type="component" value="Unassembled WGS sequence"/>
</dbReference>
<dbReference type="Pfam" id="PF00581">
    <property type="entry name" value="Rhodanese"/>
    <property type="match status" value="1"/>
</dbReference>
<dbReference type="Gene3D" id="3.90.190.10">
    <property type="entry name" value="Protein tyrosine phosphatase superfamily"/>
    <property type="match status" value="1"/>
</dbReference>
<evidence type="ECO:0000313" key="8">
    <source>
        <dbReference type="Proteomes" id="UP000800041"/>
    </source>
</evidence>
<sequence length="882" mass="98113">MTTASPSHTPCVPPHHHHPSRQQRPTPGPRSSTSRTPASVGQSMPPRSTPLARTPAERITREQRQPSPNYFGLTVETSAGDGYPSSIGPHARANWSPPTSNVRSAAAASPRIVPLDQNPEYEAFRKQSENNTFNFANMNAFNSVPEKKVKLDSASASSPGLSRASNSLKSPNRERGNNDASSTHQRSPKRLLSSPVPSVFDRPRRNSPAGFTERDSEHAPHTAHFLTQQSQVRASLPPSAGFVPPSFQHRSETLPMESQASDAKDDGPQFVTPQHIINLLESCEEEILLLDLRVSTQYAHSHLVGALNLCIPTTLLKRPSFNVQKLLESFKDDEQKTKFERWRSSKYVITYDASSWQQKDALSAINTHKKFASEGYSGAQYIIKGGYEEFSKKFPAWVTSGGDLRMSPMSPSLTIDSSRPAVAPVIGGCYIPPTKNAANPFFGNIRQNMDLIGGVGQMALKLPSSFGKLIDNDIPVWLRIAAEEVNQGKLVSERFLHIEKREQKRMQEALSGNVVYGSPGPNAAKGVQIAGIEKGSKNRYNNIWPYEHSRVKLQGVSPHGCDYVNANHVKTAWSNKRYIATQGPIPTTFNDFWNVVWQQDVRCIVMLTAEKEGGQVKAHNYWESRSYGQIRLSFLSEHRASLEPSKIQRHRDRSSGARRSTVTSPSPSQQEHDLAAASPRGEQPFVIVRRFTLSHEGRPFDRMREITQLQYSNWPDFGAPAHPAHLLGLVEQCDAVVRSTNGSPTGPDPATTRPVLVHCSAGCGRTGTFCTVDSVIDMMKRQRQRGNANLGNKKARAQTPMDVDGESQHRQHGHDVDMNSFFNTTPESNEEGWIDREDVDLIEKTVEDFRLQRLSMVQSLRQFVLCYESVLEWLAEQKPKSA</sequence>
<dbReference type="InterPro" id="IPR000242">
    <property type="entry name" value="PTP_cat"/>
</dbReference>
<dbReference type="GO" id="GO:0004725">
    <property type="term" value="F:protein tyrosine phosphatase activity"/>
    <property type="evidence" value="ECO:0007669"/>
    <property type="project" value="UniProtKB-EC"/>
</dbReference>
<dbReference type="AlphaFoldDB" id="A0A6G1H1A2"/>
<dbReference type="InterPro" id="IPR003595">
    <property type="entry name" value="Tyr_Pase_cat"/>
</dbReference>
<dbReference type="EC" id="3.1.3.48" evidence="2"/>
<feature type="domain" description="Tyrosine specific protein phosphatases" evidence="5">
    <location>
        <begin position="724"/>
        <end position="810"/>
    </location>
</feature>
<protein>
    <recommendedName>
        <fullName evidence="2">protein-tyrosine-phosphatase</fullName>
        <ecNumber evidence="2">3.1.3.48</ecNumber>
    </recommendedName>
</protein>
<dbReference type="PANTHER" id="PTHR19134:SF561">
    <property type="entry name" value="PROTEIN TYROSINE PHOSPHATASE 36E, ISOFORM A"/>
    <property type="match status" value="1"/>
</dbReference>
<dbReference type="SUPFAM" id="SSF52799">
    <property type="entry name" value="(Phosphotyrosine protein) phosphatases II"/>
    <property type="match status" value="1"/>
</dbReference>
<dbReference type="InterPro" id="IPR029021">
    <property type="entry name" value="Prot-tyrosine_phosphatase-like"/>
</dbReference>
<dbReference type="PROSITE" id="PS50206">
    <property type="entry name" value="RHODANESE_3"/>
    <property type="match status" value="1"/>
</dbReference>
<dbReference type="CDD" id="cd01446">
    <property type="entry name" value="DSP_MapKP"/>
    <property type="match status" value="1"/>
</dbReference>
<dbReference type="InterPro" id="IPR016130">
    <property type="entry name" value="Tyr_Pase_AS"/>
</dbReference>
<evidence type="ECO:0000313" key="7">
    <source>
        <dbReference type="EMBL" id="KAF1986996.1"/>
    </source>
</evidence>
<dbReference type="SUPFAM" id="SSF52821">
    <property type="entry name" value="Rhodanese/Cell cycle control phosphatase"/>
    <property type="match status" value="1"/>
</dbReference>
<dbReference type="InterPro" id="IPR001763">
    <property type="entry name" value="Rhodanese-like_dom"/>
</dbReference>
<feature type="region of interest" description="Disordered" evidence="3">
    <location>
        <begin position="786"/>
        <end position="829"/>
    </location>
</feature>
<keyword evidence="8" id="KW-1185">Reference proteome</keyword>
<feature type="region of interest" description="Disordered" evidence="3">
    <location>
        <begin position="1"/>
        <end position="118"/>
    </location>
</feature>
<dbReference type="InterPro" id="IPR036873">
    <property type="entry name" value="Rhodanese-like_dom_sf"/>
</dbReference>
<feature type="compositionally biased region" description="Polar residues" evidence="3">
    <location>
        <begin position="154"/>
        <end position="170"/>
    </location>
</feature>
<proteinExistence type="inferred from homology"/>
<dbReference type="OrthoDB" id="6058203at2759"/>
<reference evidence="7" key="1">
    <citation type="journal article" date="2020" name="Stud. Mycol.">
        <title>101 Dothideomycetes genomes: a test case for predicting lifestyles and emergence of pathogens.</title>
        <authorList>
            <person name="Haridas S."/>
            <person name="Albert R."/>
            <person name="Binder M."/>
            <person name="Bloem J."/>
            <person name="Labutti K."/>
            <person name="Salamov A."/>
            <person name="Andreopoulos B."/>
            <person name="Baker S."/>
            <person name="Barry K."/>
            <person name="Bills G."/>
            <person name="Bluhm B."/>
            <person name="Cannon C."/>
            <person name="Castanera R."/>
            <person name="Culley D."/>
            <person name="Daum C."/>
            <person name="Ezra D."/>
            <person name="Gonzalez J."/>
            <person name="Henrissat B."/>
            <person name="Kuo A."/>
            <person name="Liang C."/>
            <person name="Lipzen A."/>
            <person name="Lutzoni F."/>
            <person name="Magnuson J."/>
            <person name="Mondo S."/>
            <person name="Nolan M."/>
            <person name="Ohm R."/>
            <person name="Pangilinan J."/>
            <person name="Park H.-J."/>
            <person name="Ramirez L."/>
            <person name="Alfaro M."/>
            <person name="Sun H."/>
            <person name="Tritt A."/>
            <person name="Yoshinaga Y."/>
            <person name="Zwiers L.-H."/>
            <person name="Turgeon B."/>
            <person name="Goodwin S."/>
            <person name="Spatafora J."/>
            <person name="Crous P."/>
            <person name="Grigoriev I."/>
        </authorList>
    </citation>
    <scope>NUCLEOTIDE SEQUENCE</scope>
    <source>
        <strain evidence="7">CBS 113979</strain>
    </source>
</reference>
<dbReference type="PRINTS" id="PR00700">
    <property type="entry name" value="PRTYPHPHTASE"/>
</dbReference>
<dbReference type="FunFam" id="3.40.250.10:FF:000051">
    <property type="entry name" value="Protein tyrosine phosphatase (Pyp1), putative"/>
    <property type="match status" value="1"/>
</dbReference>
<feature type="compositionally biased region" description="Basic and acidic residues" evidence="3">
    <location>
        <begin position="55"/>
        <end position="64"/>
    </location>
</feature>
<dbReference type="InterPro" id="IPR050348">
    <property type="entry name" value="Protein-Tyr_Phosphatase"/>
</dbReference>
<dbReference type="CDD" id="cd18533">
    <property type="entry name" value="PTP_fungal"/>
    <property type="match status" value="1"/>
</dbReference>
<evidence type="ECO:0000259" key="5">
    <source>
        <dbReference type="PROSITE" id="PS50056"/>
    </source>
</evidence>
<dbReference type="PANTHER" id="PTHR19134">
    <property type="entry name" value="RECEPTOR-TYPE TYROSINE-PROTEIN PHOSPHATASE"/>
    <property type="match status" value="1"/>
</dbReference>
<evidence type="ECO:0000256" key="2">
    <source>
        <dbReference type="ARBA" id="ARBA00013064"/>
    </source>
</evidence>
<dbReference type="SMART" id="SM00404">
    <property type="entry name" value="PTPc_motif"/>
    <property type="match status" value="1"/>
</dbReference>
<dbReference type="SMART" id="SM00450">
    <property type="entry name" value="RHOD"/>
    <property type="match status" value="1"/>
</dbReference>
<feature type="compositionally biased region" description="Basic and acidic residues" evidence="3">
    <location>
        <begin position="806"/>
        <end position="817"/>
    </location>
</feature>
<evidence type="ECO:0000259" key="4">
    <source>
        <dbReference type="PROSITE" id="PS50055"/>
    </source>
</evidence>
<name>A0A6G1H1A2_9PEZI</name>
<evidence type="ECO:0000256" key="3">
    <source>
        <dbReference type="SAM" id="MobiDB-lite"/>
    </source>
</evidence>
<feature type="region of interest" description="Disordered" evidence="3">
    <location>
        <begin position="643"/>
        <end position="679"/>
    </location>
</feature>
<dbReference type="Pfam" id="PF00102">
    <property type="entry name" value="Y_phosphatase"/>
    <property type="match status" value="2"/>
</dbReference>